<dbReference type="KEGG" id="lbc:LACBIDRAFT_331089"/>
<keyword evidence="2" id="KW-1185">Reference proteome</keyword>
<dbReference type="GeneID" id="6081107"/>
<accession>B0DNF9</accession>
<evidence type="ECO:0000313" key="1">
    <source>
        <dbReference type="EMBL" id="EDR03932.1"/>
    </source>
</evidence>
<dbReference type="EMBL" id="DS547121">
    <property type="protein sequence ID" value="EDR03932.1"/>
    <property type="molecule type" value="Genomic_DNA"/>
</dbReference>
<dbReference type="InParanoid" id="B0DNF9"/>
<dbReference type="OrthoDB" id="5946233at2759"/>
<proteinExistence type="predicted"/>
<gene>
    <name evidence="1" type="ORF">LACBIDRAFT_331089</name>
</gene>
<dbReference type="RefSeq" id="XP_001885500.1">
    <property type="nucleotide sequence ID" value="XM_001885465.1"/>
</dbReference>
<organism evidence="2">
    <name type="scientific">Laccaria bicolor (strain S238N-H82 / ATCC MYA-4686)</name>
    <name type="common">Bicoloured deceiver</name>
    <name type="synonym">Laccaria laccata var. bicolor</name>
    <dbReference type="NCBI Taxonomy" id="486041"/>
    <lineage>
        <taxon>Eukaryota</taxon>
        <taxon>Fungi</taxon>
        <taxon>Dikarya</taxon>
        <taxon>Basidiomycota</taxon>
        <taxon>Agaricomycotina</taxon>
        <taxon>Agaricomycetes</taxon>
        <taxon>Agaricomycetidae</taxon>
        <taxon>Agaricales</taxon>
        <taxon>Agaricineae</taxon>
        <taxon>Hydnangiaceae</taxon>
        <taxon>Laccaria</taxon>
    </lineage>
</organism>
<dbReference type="HOGENOM" id="CLU_1865454_0_0_1"/>
<sequence length="137" mass="15274">MDRVNNTQNCLDFKVKVEPEAFEYVREKFAPPSNPVFMLGPSIFAAYAGQAYTKIGSSELNSVNIWPVYCEISGGLYAATAYPSRLWPDSVGLRVFRTDIFSALQLQQFSGECLKLFRAFLVGPLSLLDFSNGLPMD</sequence>
<dbReference type="AlphaFoldDB" id="B0DNF9"/>
<dbReference type="STRING" id="486041.B0DNF9"/>
<evidence type="ECO:0000313" key="2">
    <source>
        <dbReference type="Proteomes" id="UP000001194"/>
    </source>
</evidence>
<protein>
    <submittedName>
        <fullName evidence="1">Predicted protein</fullName>
    </submittedName>
</protein>
<dbReference type="Proteomes" id="UP000001194">
    <property type="component" value="Unassembled WGS sequence"/>
</dbReference>
<name>B0DNF9_LACBS</name>
<reference evidence="1 2" key="1">
    <citation type="journal article" date="2008" name="Nature">
        <title>The genome of Laccaria bicolor provides insights into mycorrhizal symbiosis.</title>
        <authorList>
            <person name="Martin F."/>
            <person name="Aerts A."/>
            <person name="Ahren D."/>
            <person name="Brun A."/>
            <person name="Danchin E.G.J."/>
            <person name="Duchaussoy F."/>
            <person name="Gibon J."/>
            <person name="Kohler A."/>
            <person name="Lindquist E."/>
            <person name="Pereda V."/>
            <person name="Salamov A."/>
            <person name="Shapiro H.J."/>
            <person name="Wuyts J."/>
            <person name="Blaudez D."/>
            <person name="Buee M."/>
            <person name="Brokstein P."/>
            <person name="Canbaeck B."/>
            <person name="Cohen D."/>
            <person name="Courty P.E."/>
            <person name="Coutinho P.M."/>
            <person name="Delaruelle C."/>
            <person name="Detter J.C."/>
            <person name="Deveau A."/>
            <person name="DiFazio S."/>
            <person name="Duplessis S."/>
            <person name="Fraissinet-Tachet L."/>
            <person name="Lucic E."/>
            <person name="Frey-Klett P."/>
            <person name="Fourrey C."/>
            <person name="Feussner I."/>
            <person name="Gay G."/>
            <person name="Grimwood J."/>
            <person name="Hoegger P.J."/>
            <person name="Jain P."/>
            <person name="Kilaru S."/>
            <person name="Labbe J."/>
            <person name="Lin Y.C."/>
            <person name="Legue V."/>
            <person name="Le Tacon F."/>
            <person name="Marmeisse R."/>
            <person name="Melayah D."/>
            <person name="Montanini B."/>
            <person name="Muratet M."/>
            <person name="Nehls U."/>
            <person name="Niculita-Hirzel H."/>
            <person name="Oudot-Le Secq M.P."/>
            <person name="Peter M."/>
            <person name="Quesneville H."/>
            <person name="Rajashekar B."/>
            <person name="Reich M."/>
            <person name="Rouhier N."/>
            <person name="Schmutz J."/>
            <person name="Yin T."/>
            <person name="Chalot M."/>
            <person name="Henrissat B."/>
            <person name="Kuees U."/>
            <person name="Lucas S."/>
            <person name="Van de Peer Y."/>
            <person name="Podila G.K."/>
            <person name="Polle A."/>
            <person name="Pukkila P.J."/>
            <person name="Richardson P.M."/>
            <person name="Rouze P."/>
            <person name="Sanders I.R."/>
            <person name="Stajich J.E."/>
            <person name="Tunlid A."/>
            <person name="Tuskan G."/>
            <person name="Grigoriev I.V."/>
        </authorList>
    </citation>
    <scope>NUCLEOTIDE SEQUENCE [LARGE SCALE GENOMIC DNA]</scope>
    <source>
        <strain evidence="2">S238N-H82 / ATCC MYA-4686</strain>
    </source>
</reference>